<evidence type="ECO:0000313" key="2">
    <source>
        <dbReference type="EMBL" id="KAK9878774.1"/>
    </source>
</evidence>
<feature type="chain" id="PRO_5043643281" description="Secreted protein" evidence="1">
    <location>
        <begin position="24"/>
        <end position="79"/>
    </location>
</feature>
<protein>
    <recommendedName>
        <fullName evidence="4">Secreted protein</fullName>
    </recommendedName>
</protein>
<keyword evidence="3" id="KW-1185">Reference proteome</keyword>
<proteinExistence type="predicted"/>
<keyword evidence="1" id="KW-0732">Signal</keyword>
<name>A0AAW1UHF3_9CUCU</name>
<dbReference type="EMBL" id="JARQZJ010000058">
    <property type="protein sequence ID" value="KAK9878774.1"/>
    <property type="molecule type" value="Genomic_DNA"/>
</dbReference>
<feature type="signal peptide" evidence="1">
    <location>
        <begin position="1"/>
        <end position="23"/>
    </location>
</feature>
<accession>A0AAW1UHF3</accession>
<evidence type="ECO:0000256" key="1">
    <source>
        <dbReference type="SAM" id="SignalP"/>
    </source>
</evidence>
<gene>
    <name evidence="2" type="ORF">WA026_023754</name>
</gene>
<sequence>MCSLTSLFASLFFCVLFILSVSSQEVENDGINFDPRYKREHSDGITGPVHTYVKTDKHANFKWGVRHHVGHQYAGRRRK</sequence>
<dbReference type="AlphaFoldDB" id="A0AAW1UHF3"/>
<evidence type="ECO:0008006" key="4">
    <source>
        <dbReference type="Google" id="ProtNLM"/>
    </source>
</evidence>
<comment type="caution">
    <text evidence="2">The sequence shown here is derived from an EMBL/GenBank/DDBJ whole genome shotgun (WGS) entry which is preliminary data.</text>
</comment>
<dbReference type="Proteomes" id="UP001431783">
    <property type="component" value="Unassembled WGS sequence"/>
</dbReference>
<evidence type="ECO:0000313" key="3">
    <source>
        <dbReference type="Proteomes" id="UP001431783"/>
    </source>
</evidence>
<organism evidence="2 3">
    <name type="scientific">Henosepilachna vigintioctopunctata</name>
    <dbReference type="NCBI Taxonomy" id="420089"/>
    <lineage>
        <taxon>Eukaryota</taxon>
        <taxon>Metazoa</taxon>
        <taxon>Ecdysozoa</taxon>
        <taxon>Arthropoda</taxon>
        <taxon>Hexapoda</taxon>
        <taxon>Insecta</taxon>
        <taxon>Pterygota</taxon>
        <taxon>Neoptera</taxon>
        <taxon>Endopterygota</taxon>
        <taxon>Coleoptera</taxon>
        <taxon>Polyphaga</taxon>
        <taxon>Cucujiformia</taxon>
        <taxon>Coccinelloidea</taxon>
        <taxon>Coccinellidae</taxon>
        <taxon>Epilachninae</taxon>
        <taxon>Epilachnini</taxon>
        <taxon>Henosepilachna</taxon>
    </lineage>
</organism>
<reference evidence="2 3" key="1">
    <citation type="submission" date="2023-03" db="EMBL/GenBank/DDBJ databases">
        <title>Genome insight into feeding habits of ladybird beetles.</title>
        <authorList>
            <person name="Li H.-S."/>
            <person name="Huang Y.-H."/>
            <person name="Pang H."/>
        </authorList>
    </citation>
    <scope>NUCLEOTIDE SEQUENCE [LARGE SCALE GENOMIC DNA]</scope>
    <source>
        <strain evidence="2">SYSU_2023b</strain>
        <tissue evidence="2">Whole body</tissue>
    </source>
</reference>